<proteinExistence type="predicted"/>
<dbReference type="AlphaFoldDB" id="A0A3A8JNC1"/>
<protein>
    <submittedName>
        <fullName evidence="1">Uncharacterized protein</fullName>
    </submittedName>
</protein>
<name>A0A3A8JNC1_9BACT</name>
<keyword evidence="2" id="KW-1185">Reference proteome</keyword>
<evidence type="ECO:0000313" key="1">
    <source>
        <dbReference type="EMBL" id="RKG96765.1"/>
    </source>
</evidence>
<organism evidence="1 2">
    <name type="scientific">Corallococcus carmarthensis</name>
    <dbReference type="NCBI Taxonomy" id="2316728"/>
    <lineage>
        <taxon>Bacteria</taxon>
        <taxon>Pseudomonadati</taxon>
        <taxon>Myxococcota</taxon>
        <taxon>Myxococcia</taxon>
        <taxon>Myxococcales</taxon>
        <taxon>Cystobacterineae</taxon>
        <taxon>Myxococcaceae</taxon>
        <taxon>Corallococcus</taxon>
    </lineage>
</organism>
<reference evidence="2" key="1">
    <citation type="submission" date="2018-09" db="EMBL/GenBank/DDBJ databases">
        <authorList>
            <person name="Livingstone P.G."/>
            <person name="Whitworth D.E."/>
        </authorList>
    </citation>
    <scope>NUCLEOTIDE SEQUENCE [LARGE SCALE GENOMIC DNA]</scope>
    <source>
        <strain evidence="2">CA043D</strain>
    </source>
</reference>
<dbReference type="OrthoDB" id="5508005at2"/>
<dbReference type="RefSeq" id="WP_120606893.1">
    <property type="nucleotide sequence ID" value="NZ_RAWE01000201.1"/>
</dbReference>
<comment type="caution">
    <text evidence="1">The sequence shown here is derived from an EMBL/GenBank/DDBJ whole genome shotgun (WGS) entry which is preliminary data.</text>
</comment>
<sequence>MPGAIVHRSLPLRVDFEEPGVTLRPLLAKPVFIAWPEVEFVCLTPTMERHPEGWREKTYTFLPKGFRSTLESSGQLYVELVVKDRRPLLARTEGAWTRLWLTGRLRPMTDAWDAWKVDQSLVSLDVYRHRLSAPLDELLDLLARHCRFDLVVHDF</sequence>
<accession>A0A3A8JNC1</accession>
<gene>
    <name evidence="1" type="ORF">D7X32_34890</name>
</gene>
<dbReference type="Proteomes" id="UP000268313">
    <property type="component" value="Unassembled WGS sequence"/>
</dbReference>
<evidence type="ECO:0000313" key="2">
    <source>
        <dbReference type="Proteomes" id="UP000268313"/>
    </source>
</evidence>
<dbReference type="EMBL" id="RAWE01000201">
    <property type="protein sequence ID" value="RKG96765.1"/>
    <property type="molecule type" value="Genomic_DNA"/>
</dbReference>